<feature type="transmembrane region" description="Helical" evidence="1">
    <location>
        <begin position="6"/>
        <end position="24"/>
    </location>
</feature>
<dbReference type="EMBL" id="JBHTOK010000063">
    <property type="protein sequence ID" value="MFD1441222.1"/>
    <property type="molecule type" value="Genomic_DNA"/>
</dbReference>
<organism evidence="2 3">
    <name type="scientific">Lacticaseibacillus hegangensis</name>
    <dbReference type="NCBI Taxonomy" id="2486010"/>
    <lineage>
        <taxon>Bacteria</taxon>
        <taxon>Bacillati</taxon>
        <taxon>Bacillota</taxon>
        <taxon>Bacilli</taxon>
        <taxon>Lactobacillales</taxon>
        <taxon>Lactobacillaceae</taxon>
        <taxon>Lacticaseibacillus</taxon>
    </lineage>
</organism>
<dbReference type="Proteomes" id="UP001597212">
    <property type="component" value="Unassembled WGS sequence"/>
</dbReference>
<sequence>MAKKPWTFWALLVIGWVFVIIGLYSFFYGSMFVAMGALCFSALSLTWAAFEGWAD</sequence>
<dbReference type="RefSeq" id="WP_164506120.1">
    <property type="nucleotide sequence ID" value="NZ_JBHTOK010000063.1"/>
</dbReference>
<gene>
    <name evidence="2" type="ORF">ACFQ5K_07535</name>
</gene>
<reference evidence="3" key="1">
    <citation type="journal article" date="2019" name="Int. J. Syst. Evol. Microbiol.">
        <title>The Global Catalogue of Microorganisms (GCM) 10K type strain sequencing project: providing services to taxonomists for standard genome sequencing and annotation.</title>
        <authorList>
            <consortium name="The Broad Institute Genomics Platform"/>
            <consortium name="The Broad Institute Genome Sequencing Center for Infectious Disease"/>
            <person name="Wu L."/>
            <person name="Ma J."/>
        </authorList>
    </citation>
    <scope>NUCLEOTIDE SEQUENCE [LARGE SCALE GENOMIC DNA]</scope>
    <source>
        <strain evidence="3">CCM 8912</strain>
    </source>
</reference>
<protein>
    <submittedName>
        <fullName evidence="2">Uncharacterized protein</fullName>
    </submittedName>
</protein>
<accession>A0ABW4CZF0</accession>
<evidence type="ECO:0000313" key="3">
    <source>
        <dbReference type="Proteomes" id="UP001597212"/>
    </source>
</evidence>
<proteinExistence type="predicted"/>
<keyword evidence="1" id="KW-0472">Membrane</keyword>
<comment type="caution">
    <text evidence="2">The sequence shown here is derived from an EMBL/GenBank/DDBJ whole genome shotgun (WGS) entry which is preliminary data.</text>
</comment>
<name>A0ABW4CZF0_9LACO</name>
<keyword evidence="1" id="KW-0812">Transmembrane</keyword>
<keyword evidence="1" id="KW-1133">Transmembrane helix</keyword>
<evidence type="ECO:0000256" key="1">
    <source>
        <dbReference type="SAM" id="Phobius"/>
    </source>
</evidence>
<evidence type="ECO:0000313" key="2">
    <source>
        <dbReference type="EMBL" id="MFD1441222.1"/>
    </source>
</evidence>
<keyword evidence="3" id="KW-1185">Reference proteome</keyword>
<feature type="transmembrane region" description="Helical" evidence="1">
    <location>
        <begin position="31"/>
        <end position="50"/>
    </location>
</feature>